<organism evidence="2 3">
    <name type="scientific">Mya arenaria</name>
    <name type="common">Soft-shell clam</name>
    <dbReference type="NCBI Taxonomy" id="6604"/>
    <lineage>
        <taxon>Eukaryota</taxon>
        <taxon>Metazoa</taxon>
        <taxon>Spiralia</taxon>
        <taxon>Lophotrochozoa</taxon>
        <taxon>Mollusca</taxon>
        <taxon>Bivalvia</taxon>
        <taxon>Autobranchia</taxon>
        <taxon>Heteroconchia</taxon>
        <taxon>Euheterodonta</taxon>
        <taxon>Imparidentia</taxon>
        <taxon>Neoheterodontei</taxon>
        <taxon>Myida</taxon>
        <taxon>Myoidea</taxon>
        <taxon>Myidae</taxon>
        <taxon>Mya</taxon>
    </lineage>
</organism>
<evidence type="ECO:0000256" key="1">
    <source>
        <dbReference type="SAM" id="MobiDB-lite"/>
    </source>
</evidence>
<dbReference type="Proteomes" id="UP001164746">
    <property type="component" value="Chromosome 11"/>
</dbReference>
<gene>
    <name evidence="2" type="ORF">MAR_002191</name>
</gene>
<proteinExistence type="predicted"/>
<keyword evidence="3" id="KW-1185">Reference proteome</keyword>
<protein>
    <submittedName>
        <fullName evidence="2">Uncharacterized protein</fullName>
    </submittedName>
</protein>
<reference evidence="2" key="1">
    <citation type="submission" date="2022-11" db="EMBL/GenBank/DDBJ databases">
        <title>Centuries of genome instability and evolution in soft-shell clam transmissible cancer (bioRxiv).</title>
        <authorList>
            <person name="Hart S.F.M."/>
            <person name="Yonemitsu M.A."/>
            <person name="Giersch R.M."/>
            <person name="Beal B.F."/>
            <person name="Arriagada G."/>
            <person name="Davis B.W."/>
            <person name="Ostrander E.A."/>
            <person name="Goff S.P."/>
            <person name="Metzger M.J."/>
        </authorList>
    </citation>
    <scope>NUCLEOTIDE SEQUENCE</scope>
    <source>
        <strain evidence="2">MELC-2E11</strain>
        <tissue evidence="2">Siphon/mantle</tissue>
    </source>
</reference>
<evidence type="ECO:0000313" key="2">
    <source>
        <dbReference type="EMBL" id="WAR20353.1"/>
    </source>
</evidence>
<dbReference type="EMBL" id="CP111022">
    <property type="protein sequence ID" value="WAR20353.1"/>
    <property type="molecule type" value="Genomic_DNA"/>
</dbReference>
<evidence type="ECO:0000313" key="3">
    <source>
        <dbReference type="Proteomes" id="UP001164746"/>
    </source>
</evidence>
<accession>A0ABY7FDU8</accession>
<sequence>MQSEEKFLQQNTNAGRTGRAHQKQWSIPDIKMPSGFEKKSLEVKALTTDDDTSTYTRKFFSYAVSQNLSDPDGIKRNLTAIVSHNYEEHGGCD</sequence>
<feature type="region of interest" description="Disordered" evidence="1">
    <location>
        <begin position="1"/>
        <end position="31"/>
    </location>
</feature>
<name>A0ABY7FDU8_MYAAR</name>